<keyword evidence="9" id="KW-0812">Transmembrane</keyword>
<keyword evidence="6" id="KW-0496">Mitochondrion</keyword>
<dbReference type="GeneTree" id="ENSGT00390000002407"/>
<dbReference type="Ensembl" id="ENSSPAT00000001937.1">
    <property type="protein sequence ID" value="ENSSPAP00000001906.1"/>
    <property type="gene ID" value="ENSSPAG00000001460.1"/>
</dbReference>
<comment type="pathway">
    <text evidence="2">Energy metabolism; oxidative phosphorylation.</text>
</comment>
<dbReference type="Gene3D" id="1.10.442.10">
    <property type="entry name" value="Cytochrome c oxidase subunit IV"/>
    <property type="match status" value="1"/>
</dbReference>
<reference evidence="10" key="1">
    <citation type="submission" date="2023-09" db="UniProtKB">
        <authorList>
            <consortium name="Ensembl"/>
        </authorList>
    </citation>
    <scope>IDENTIFICATION</scope>
</reference>
<organism evidence="10">
    <name type="scientific">Stegastes partitus</name>
    <name type="common">bicolor damselfish</name>
    <dbReference type="NCBI Taxonomy" id="144197"/>
    <lineage>
        <taxon>Eukaryota</taxon>
        <taxon>Metazoa</taxon>
        <taxon>Chordata</taxon>
        <taxon>Craniata</taxon>
        <taxon>Vertebrata</taxon>
        <taxon>Euteleostomi</taxon>
        <taxon>Actinopterygii</taxon>
        <taxon>Neopterygii</taxon>
        <taxon>Teleostei</taxon>
        <taxon>Neoteleostei</taxon>
        <taxon>Acanthomorphata</taxon>
        <taxon>Ovalentaria</taxon>
        <taxon>Pomacentridae</taxon>
        <taxon>Stegastes</taxon>
    </lineage>
</organism>
<dbReference type="PANTHER" id="PTHR10707">
    <property type="entry name" value="CYTOCHROME C OXIDASE SUBUNIT IV"/>
    <property type="match status" value="1"/>
</dbReference>
<name>A0A3B4Z3V4_9TELE</name>
<protein>
    <recommendedName>
        <fullName evidence="4">Cytochrome c oxidase subunit 4 isoform 1, mitochondrial</fullName>
    </recommendedName>
    <alternativeName>
        <fullName evidence="8">Cytochrome c oxidase subunit IV isoform 1</fullName>
    </alternativeName>
</protein>
<dbReference type="InterPro" id="IPR036639">
    <property type="entry name" value="Cyt_c_oxidase_su4_sf"/>
</dbReference>
<dbReference type="GO" id="GO:0006123">
    <property type="term" value="P:mitochondrial electron transport, cytochrome c to oxygen"/>
    <property type="evidence" value="ECO:0007669"/>
    <property type="project" value="InterPro"/>
</dbReference>
<dbReference type="AlphaFoldDB" id="A0A3B4Z3V4"/>
<keyword evidence="9" id="KW-1133">Transmembrane helix</keyword>
<feature type="transmembrane region" description="Helical" evidence="9">
    <location>
        <begin position="83"/>
        <end position="101"/>
    </location>
</feature>
<dbReference type="PANTHER" id="PTHR10707:SF12">
    <property type="entry name" value="CYTOCHROME C OXIDASE SUBUNIT 4 ISOFORM 1, MITOCHONDRIAL"/>
    <property type="match status" value="1"/>
</dbReference>
<evidence type="ECO:0000256" key="3">
    <source>
        <dbReference type="ARBA" id="ARBA00008135"/>
    </source>
</evidence>
<dbReference type="GO" id="GO:0005743">
    <property type="term" value="C:mitochondrial inner membrane"/>
    <property type="evidence" value="ECO:0007669"/>
    <property type="project" value="UniProtKB-SubCell"/>
</dbReference>
<evidence type="ECO:0000256" key="9">
    <source>
        <dbReference type="SAM" id="Phobius"/>
    </source>
</evidence>
<evidence type="ECO:0000256" key="4">
    <source>
        <dbReference type="ARBA" id="ARBA00019419"/>
    </source>
</evidence>
<proteinExistence type="inferred from homology"/>
<evidence type="ECO:0000256" key="1">
    <source>
        <dbReference type="ARBA" id="ARBA00004434"/>
    </source>
</evidence>
<evidence type="ECO:0000256" key="8">
    <source>
        <dbReference type="ARBA" id="ARBA00031494"/>
    </source>
</evidence>
<evidence type="ECO:0000313" key="10">
    <source>
        <dbReference type="Ensembl" id="ENSSPAP00000001906.1"/>
    </source>
</evidence>
<dbReference type="GO" id="GO:0045277">
    <property type="term" value="C:respiratory chain complex IV"/>
    <property type="evidence" value="ECO:0007669"/>
    <property type="project" value="InterPro"/>
</dbReference>
<dbReference type="InterPro" id="IPR004203">
    <property type="entry name" value="Cyt_c_oxidase_su4_fam"/>
</dbReference>
<evidence type="ECO:0000256" key="2">
    <source>
        <dbReference type="ARBA" id="ARBA00004673"/>
    </source>
</evidence>
<evidence type="ECO:0000256" key="6">
    <source>
        <dbReference type="ARBA" id="ARBA00023128"/>
    </source>
</evidence>
<comment type="similarity">
    <text evidence="3">Belongs to the cytochrome c oxidase IV family.</text>
</comment>
<comment type="subcellular location">
    <subcellularLocation>
        <location evidence="1">Mitochondrion inner membrane</location>
        <topology evidence="1">Single-pass membrane protein</topology>
    </subcellularLocation>
</comment>
<keyword evidence="5" id="KW-0999">Mitochondrion inner membrane</keyword>
<dbReference type="SUPFAM" id="SSF81406">
    <property type="entry name" value="Mitochondrial cytochrome c oxidase subunit IV"/>
    <property type="match status" value="1"/>
</dbReference>
<accession>A0A3B4Z3V4</accession>
<keyword evidence="7 9" id="KW-0472">Membrane</keyword>
<dbReference type="STRING" id="144197.ENSSPAP00000001906"/>
<evidence type="ECO:0000256" key="7">
    <source>
        <dbReference type="ARBA" id="ARBA00023136"/>
    </source>
</evidence>
<dbReference type="Pfam" id="PF02936">
    <property type="entry name" value="COX4"/>
    <property type="match status" value="1"/>
</dbReference>
<sequence>MCSNHNTGAEGRLCLLRTFLNDLFIDFLYFFIYPKDARFPQIRPSKSDLHVVLKTLVSPPAVYRMMFQQTYAEMKQPSDEWKTVIGGIFLFMGFTGLVVWWQRVYGKTHLSAKQLQRILDMRINPIQGISSQWDYEKKQWK</sequence>
<evidence type="ECO:0000256" key="5">
    <source>
        <dbReference type="ARBA" id="ARBA00022792"/>
    </source>
</evidence>